<dbReference type="InterPro" id="IPR018035">
    <property type="entry name" value="Flagellar_FliH/T3SS_HrpE"/>
</dbReference>
<gene>
    <name evidence="8" type="ORF">FYJ27_09260</name>
</gene>
<evidence type="ECO:0000256" key="6">
    <source>
        <dbReference type="ARBA" id="ARBA00023225"/>
    </source>
</evidence>
<comment type="function">
    <text evidence="1">Needed for flagellar regrowth and assembly.</text>
</comment>
<feature type="domain" description="Flagellar assembly protein FliH/Type III secretion system HrpE" evidence="7">
    <location>
        <begin position="115"/>
        <end position="236"/>
    </location>
</feature>
<proteinExistence type="inferred from homology"/>
<keyword evidence="3" id="KW-0813">Transport</keyword>
<keyword evidence="5" id="KW-0653">Protein transport</keyword>
<dbReference type="GO" id="GO:0044781">
    <property type="term" value="P:bacterial-type flagellum organization"/>
    <property type="evidence" value="ECO:0007669"/>
    <property type="project" value="UniProtKB-KW"/>
</dbReference>
<keyword evidence="4" id="KW-1005">Bacterial flagellum biogenesis</keyword>
<dbReference type="SUPFAM" id="SSF160527">
    <property type="entry name" value="V-type ATPase subunit E-like"/>
    <property type="match status" value="1"/>
</dbReference>
<protein>
    <recommendedName>
        <fullName evidence="7">Flagellar assembly protein FliH/Type III secretion system HrpE domain-containing protein</fullName>
    </recommendedName>
</protein>
<evidence type="ECO:0000256" key="5">
    <source>
        <dbReference type="ARBA" id="ARBA00022927"/>
    </source>
</evidence>
<evidence type="ECO:0000259" key="7">
    <source>
        <dbReference type="Pfam" id="PF02108"/>
    </source>
</evidence>
<accession>A0A844FIY8</accession>
<dbReference type="EMBL" id="VULR01000012">
    <property type="protein sequence ID" value="MSS43912.1"/>
    <property type="molecule type" value="Genomic_DNA"/>
</dbReference>
<sequence length="248" mass="28599">MSRIIKSSKVVEERGDSLIKKTNNREEEILLKNAKKKYNEIVFAARSEAEKIIKSGHKERESILNIAYREAENISNKWKDKGYQEGIKSGHTEGYDDGYEEGRRDSNILIDEALEIKEEYIKKKENLYREVEEDIIHLVLDISEKVIYDKINEDKEYITSLVLKGIESLNTTENLIVRISKEDYDIVEMSKNKILAKASLVNDLEIKVDSNLSKGDCIIETNKGSVDVSIDYQVNEIKELLNNILHSE</sequence>
<evidence type="ECO:0000256" key="4">
    <source>
        <dbReference type="ARBA" id="ARBA00022795"/>
    </source>
</evidence>
<evidence type="ECO:0000256" key="2">
    <source>
        <dbReference type="ARBA" id="ARBA00006602"/>
    </source>
</evidence>
<comment type="similarity">
    <text evidence="2">Belongs to the FliH family.</text>
</comment>
<reference evidence="8 9" key="1">
    <citation type="submission" date="2019-08" db="EMBL/GenBank/DDBJ databases">
        <title>In-depth cultivation of the pig gut microbiome towards novel bacterial diversity and tailored functional studies.</title>
        <authorList>
            <person name="Wylensek D."/>
            <person name="Hitch T.C.A."/>
            <person name="Clavel T."/>
        </authorList>
    </citation>
    <scope>NUCLEOTIDE SEQUENCE [LARGE SCALE GENOMIC DNA]</scope>
    <source>
        <strain evidence="8 9">Med78-601-WT-4W-RMD-3</strain>
    </source>
</reference>
<dbReference type="Pfam" id="PF02108">
    <property type="entry name" value="FliH"/>
    <property type="match status" value="1"/>
</dbReference>
<dbReference type="AlphaFoldDB" id="A0A844FIY8"/>
<evidence type="ECO:0000313" key="9">
    <source>
        <dbReference type="Proteomes" id="UP000462760"/>
    </source>
</evidence>
<dbReference type="PANTHER" id="PTHR34982">
    <property type="entry name" value="YOP PROTEINS TRANSLOCATION PROTEIN L"/>
    <property type="match status" value="1"/>
</dbReference>
<evidence type="ECO:0000256" key="3">
    <source>
        <dbReference type="ARBA" id="ARBA00022448"/>
    </source>
</evidence>
<dbReference type="GO" id="GO:0015031">
    <property type="term" value="P:protein transport"/>
    <property type="evidence" value="ECO:0007669"/>
    <property type="project" value="UniProtKB-KW"/>
</dbReference>
<dbReference type="GO" id="GO:0005829">
    <property type="term" value="C:cytosol"/>
    <property type="evidence" value="ECO:0007669"/>
    <property type="project" value="TreeGrafter"/>
</dbReference>
<name>A0A844FIY8_9FIRM</name>
<comment type="caution">
    <text evidence="8">The sequence shown here is derived from an EMBL/GenBank/DDBJ whole genome shotgun (WGS) entry which is preliminary data.</text>
</comment>
<dbReference type="OrthoDB" id="2375163at2"/>
<dbReference type="PANTHER" id="PTHR34982:SF1">
    <property type="entry name" value="FLAGELLAR ASSEMBLY PROTEIN FLIH"/>
    <property type="match status" value="1"/>
</dbReference>
<dbReference type="Proteomes" id="UP000462760">
    <property type="component" value="Unassembled WGS sequence"/>
</dbReference>
<keyword evidence="6" id="KW-1006">Bacterial flagellum protein export</keyword>
<evidence type="ECO:0000256" key="1">
    <source>
        <dbReference type="ARBA" id="ARBA00003041"/>
    </source>
</evidence>
<evidence type="ECO:0000313" key="8">
    <source>
        <dbReference type="EMBL" id="MSS43912.1"/>
    </source>
</evidence>
<organism evidence="8 9">
    <name type="scientific">Anaerosalibacter bizertensis</name>
    <dbReference type="NCBI Taxonomy" id="932217"/>
    <lineage>
        <taxon>Bacteria</taxon>
        <taxon>Bacillati</taxon>
        <taxon>Bacillota</taxon>
        <taxon>Tissierellia</taxon>
        <taxon>Tissierellales</taxon>
        <taxon>Sporanaerobacteraceae</taxon>
        <taxon>Anaerosalibacter</taxon>
    </lineage>
</organism>
<dbReference type="RefSeq" id="WP_154484588.1">
    <property type="nucleotide sequence ID" value="NZ_VULR01000012.1"/>
</dbReference>
<dbReference type="InterPro" id="IPR051472">
    <property type="entry name" value="T3SS_Stator/FliH"/>
</dbReference>